<name>A0A0E9VEB0_ANGAN</name>
<dbReference type="EMBL" id="GBXM01032241">
    <property type="protein sequence ID" value="JAH76336.1"/>
    <property type="molecule type" value="Transcribed_RNA"/>
</dbReference>
<reference evidence="1" key="2">
    <citation type="journal article" date="2015" name="Fish Shellfish Immunol.">
        <title>Early steps in the European eel (Anguilla anguilla)-Vibrio vulnificus interaction in the gills: Role of the RtxA13 toxin.</title>
        <authorList>
            <person name="Callol A."/>
            <person name="Pajuelo D."/>
            <person name="Ebbesson L."/>
            <person name="Teles M."/>
            <person name="MacKenzie S."/>
            <person name="Amaro C."/>
        </authorList>
    </citation>
    <scope>NUCLEOTIDE SEQUENCE</scope>
</reference>
<protein>
    <submittedName>
        <fullName evidence="1">Uncharacterized protein</fullName>
    </submittedName>
</protein>
<dbReference type="AlphaFoldDB" id="A0A0E9VEB0"/>
<reference evidence="1" key="1">
    <citation type="submission" date="2014-11" db="EMBL/GenBank/DDBJ databases">
        <authorList>
            <person name="Amaro Gonzalez C."/>
        </authorList>
    </citation>
    <scope>NUCLEOTIDE SEQUENCE</scope>
</reference>
<accession>A0A0E9VEB0</accession>
<proteinExistence type="predicted"/>
<sequence length="47" mass="5394">MLESTSVLVQFDRPQIDCSPSQKGQITVYSEQSGEVCSFERRVFFSF</sequence>
<organism evidence="1">
    <name type="scientific">Anguilla anguilla</name>
    <name type="common">European freshwater eel</name>
    <name type="synonym">Muraena anguilla</name>
    <dbReference type="NCBI Taxonomy" id="7936"/>
    <lineage>
        <taxon>Eukaryota</taxon>
        <taxon>Metazoa</taxon>
        <taxon>Chordata</taxon>
        <taxon>Craniata</taxon>
        <taxon>Vertebrata</taxon>
        <taxon>Euteleostomi</taxon>
        <taxon>Actinopterygii</taxon>
        <taxon>Neopterygii</taxon>
        <taxon>Teleostei</taxon>
        <taxon>Anguilliformes</taxon>
        <taxon>Anguillidae</taxon>
        <taxon>Anguilla</taxon>
    </lineage>
</organism>
<evidence type="ECO:0000313" key="1">
    <source>
        <dbReference type="EMBL" id="JAH76336.1"/>
    </source>
</evidence>